<keyword evidence="1" id="KW-0732">Signal</keyword>
<dbReference type="AlphaFoldDB" id="A0A6A6A1R3"/>
<keyword evidence="3" id="KW-1185">Reference proteome</keyword>
<evidence type="ECO:0000256" key="1">
    <source>
        <dbReference type="SAM" id="SignalP"/>
    </source>
</evidence>
<accession>A0A6A6A1R3</accession>
<protein>
    <recommendedName>
        <fullName evidence="4">Ecp2 effector protein domain-containing protein</fullName>
    </recommendedName>
</protein>
<sequence>MRFFSIAAALSLCALTQALVIPTGTTQGLYEVSTLDDGTEVHTKLADYSETEVTPVSEASPLERRQNGRMWCGCGFTLNHGDCDAAVADLKSQFRPSLINGGKSFYSIRGSVVAFACNRSQTDWLLLPQTFTDAASAITGSCGWYIAGTTERGDANNALILGYMRYQNGLDFCGASTSSPANRC</sequence>
<name>A0A6A6A1R3_9PLEO</name>
<dbReference type="GeneID" id="54413560"/>
<dbReference type="RefSeq" id="XP_033519280.1">
    <property type="nucleotide sequence ID" value="XM_033673128.1"/>
</dbReference>
<dbReference type="Proteomes" id="UP000799771">
    <property type="component" value="Unassembled WGS sequence"/>
</dbReference>
<feature type="chain" id="PRO_5025596483" description="Ecp2 effector protein domain-containing protein" evidence="1">
    <location>
        <begin position="19"/>
        <end position="184"/>
    </location>
</feature>
<feature type="signal peptide" evidence="1">
    <location>
        <begin position="1"/>
        <end position="18"/>
    </location>
</feature>
<gene>
    <name evidence="2" type="ORF">P153DRAFT_435093</name>
</gene>
<dbReference type="OrthoDB" id="5006988at2759"/>
<organism evidence="2 3">
    <name type="scientific">Dothidotthia symphoricarpi CBS 119687</name>
    <dbReference type="NCBI Taxonomy" id="1392245"/>
    <lineage>
        <taxon>Eukaryota</taxon>
        <taxon>Fungi</taxon>
        <taxon>Dikarya</taxon>
        <taxon>Ascomycota</taxon>
        <taxon>Pezizomycotina</taxon>
        <taxon>Dothideomycetes</taxon>
        <taxon>Pleosporomycetidae</taxon>
        <taxon>Pleosporales</taxon>
        <taxon>Dothidotthiaceae</taxon>
        <taxon>Dothidotthia</taxon>
    </lineage>
</organism>
<proteinExistence type="predicted"/>
<evidence type="ECO:0000313" key="2">
    <source>
        <dbReference type="EMBL" id="KAF2124887.1"/>
    </source>
</evidence>
<evidence type="ECO:0000313" key="3">
    <source>
        <dbReference type="Proteomes" id="UP000799771"/>
    </source>
</evidence>
<dbReference type="EMBL" id="ML977518">
    <property type="protein sequence ID" value="KAF2124887.1"/>
    <property type="molecule type" value="Genomic_DNA"/>
</dbReference>
<evidence type="ECO:0008006" key="4">
    <source>
        <dbReference type="Google" id="ProtNLM"/>
    </source>
</evidence>
<reference evidence="2" key="1">
    <citation type="journal article" date="2020" name="Stud. Mycol.">
        <title>101 Dothideomycetes genomes: a test case for predicting lifestyles and emergence of pathogens.</title>
        <authorList>
            <person name="Haridas S."/>
            <person name="Albert R."/>
            <person name="Binder M."/>
            <person name="Bloem J."/>
            <person name="Labutti K."/>
            <person name="Salamov A."/>
            <person name="Andreopoulos B."/>
            <person name="Baker S."/>
            <person name="Barry K."/>
            <person name="Bills G."/>
            <person name="Bluhm B."/>
            <person name="Cannon C."/>
            <person name="Castanera R."/>
            <person name="Culley D."/>
            <person name="Daum C."/>
            <person name="Ezra D."/>
            <person name="Gonzalez J."/>
            <person name="Henrissat B."/>
            <person name="Kuo A."/>
            <person name="Liang C."/>
            <person name="Lipzen A."/>
            <person name="Lutzoni F."/>
            <person name="Magnuson J."/>
            <person name="Mondo S."/>
            <person name="Nolan M."/>
            <person name="Ohm R."/>
            <person name="Pangilinan J."/>
            <person name="Park H.-J."/>
            <person name="Ramirez L."/>
            <person name="Alfaro M."/>
            <person name="Sun H."/>
            <person name="Tritt A."/>
            <person name="Yoshinaga Y."/>
            <person name="Zwiers L.-H."/>
            <person name="Turgeon B."/>
            <person name="Goodwin S."/>
            <person name="Spatafora J."/>
            <person name="Crous P."/>
            <person name="Grigoriev I."/>
        </authorList>
    </citation>
    <scope>NUCLEOTIDE SEQUENCE</scope>
    <source>
        <strain evidence="2">CBS 119687</strain>
    </source>
</reference>